<dbReference type="InterPro" id="IPR002642">
    <property type="entry name" value="LysoPLipase_cat_dom"/>
</dbReference>
<evidence type="ECO:0000256" key="4">
    <source>
        <dbReference type="ARBA" id="ARBA00023098"/>
    </source>
</evidence>
<feature type="non-terminal residue" evidence="9">
    <location>
        <position position="396"/>
    </location>
</feature>
<reference evidence="9 10" key="1">
    <citation type="submission" date="2016-03" db="EMBL/GenBank/DDBJ databases">
        <title>Choanephora cucurbitarum.</title>
        <authorList>
            <person name="Min B."/>
            <person name="Park H."/>
            <person name="Park J.-H."/>
            <person name="Shin H.-D."/>
            <person name="Choi I.-G."/>
        </authorList>
    </citation>
    <scope>NUCLEOTIDE SEQUENCE [LARGE SCALE GENOMIC DNA]</scope>
    <source>
        <strain evidence="9 10">KUS-F28377</strain>
    </source>
</reference>
<comment type="similarity">
    <text evidence="1 6">Belongs to the lysophospholipase family.</text>
</comment>
<evidence type="ECO:0000256" key="3">
    <source>
        <dbReference type="ARBA" id="ARBA00022963"/>
    </source>
</evidence>
<dbReference type="STRING" id="101091.A0A1C7MW12"/>
<proteinExistence type="inferred from homology"/>
<gene>
    <name evidence="9" type="primary">Pla2g4a</name>
    <name evidence="9" type="ORF">A0J61_11003</name>
</gene>
<dbReference type="GO" id="GO:0005829">
    <property type="term" value="C:cytosol"/>
    <property type="evidence" value="ECO:0007669"/>
    <property type="project" value="TreeGrafter"/>
</dbReference>
<sequence>MFRQYRCFHKKAPLLKKLTMNKIPSKNPLWSIPFLKHEENDQQKENALISSLMTNKEWLKHKLESIELPSVNAKMAELYPQFTEQFKQLSEGYGKMWDYLTMEDFRKIVEQLKKEENDPTIHPELTKDGRVREGNTLSEEEQEFIKKRKRLQKEAFARLIDEDPNQIEEQDIPVVGLASSGGGYRAMIGLTGYIDAMKQSGIWDCIMYFSGISGSCWTMALYYNQLTNAEPEKLKHHLEEHVSTHWANISNFMNVLLASPDNSKLLLQGAIQRYAQQKGDISLVDIFGVLMGGTLLTKKPSVSRPPEDREAMEQAIQNDTMEHIDNSKVMHLTGQADYLSKGQEPMPIYCVVRHDISYGKTFEERIQELKHSYQGKHKKEAESERETKDEVDHNKN</sequence>
<organism evidence="9 10">
    <name type="scientific">Choanephora cucurbitarum</name>
    <dbReference type="NCBI Taxonomy" id="101091"/>
    <lineage>
        <taxon>Eukaryota</taxon>
        <taxon>Fungi</taxon>
        <taxon>Fungi incertae sedis</taxon>
        <taxon>Mucoromycota</taxon>
        <taxon>Mucoromycotina</taxon>
        <taxon>Mucoromycetes</taxon>
        <taxon>Mucorales</taxon>
        <taxon>Mucorineae</taxon>
        <taxon>Choanephoraceae</taxon>
        <taxon>Choanephoroideae</taxon>
        <taxon>Choanephora</taxon>
    </lineage>
</organism>
<name>A0A1C7MW12_9FUNG</name>
<evidence type="ECO:0000313" key="9">
    <source>
        <dbReference type="EMBL" id="OBZ80948.1"/>
    </source>
</evidence>
<feature type="compositionally biased region" description="Basic and acidic residues" evidence="7">
    <location>
        <begin position="379"/>
        <end position="396"/>
    </location>
</feature>
<keyword evidence="2 5" id="KW-0378">Hydrolase</keyword>
<dbReference type="InterPro" id="IPR016035">
    <property type="entry name" value="Acyl_Trfase/lysoPLipase"/>
</dbReference>
<keyword evidence="4 5" id="KW-0443">Lipid metabolism</keyword>
<comment type="caution">
    <text evidence="9">The sequence shown here is derived from an EMBL/GenBank/DDBJ whole genome shotgun (WGS) entry which is preliminary data.</text>
</comment>
<dbReference type="OrthoDB" id="6121437at2759"/>
<dbReference type="InParanoid" id="A0A1C7MW12"/>
<protein>
    <recommendedName>
        <fullName evidence="6">Lysophospholipase</fullName>
        <ecNumber evidence="6">3.1.1.5</ecNumber>
    </recommendedName>
</protein>
<keyword evidence="3 5" id="KW-0442">Lipid degradation</keyword>
<dbReference type="PANTHER" id="PTHR10728">
    <property type="entry name" value="CYTOSOLIC PHOSPHOLIPASE A2"/>
    <property type="match status" value="1"/>
</dbReference>
<dbReference type="PANTHER" id="PTHR10728:SF40">
    <property type="entry name" value="PATATIN FAMILY PROTEIN"/>
    <property type="match status" value="1"/>
</dbReference>
<evidence type="ECO:0000313" key="10">
    <source>
        <dbReference type="Proteomes" id="UP000093000"/>
    </source>
</evidence>
<feature type="region of interest" description="Disordered" evidence="7">
    <location>
        <begin position="369"/>
        <end position="396"/>
    </location>
</feature>
<dbReference type="AlphaFoldDB" id="A0A1C7MW12"/>
<dbReference type="Proteomes" id="UP000093000">
    <property type="component" value="Unassembled WGS sequence"/>
</dbReference>
<dbReference type="GO" id="GO:0004622">
    <property type="term" value="F:phosphatidylcholine lysophospholipase activity"/>
    <property type="evidence" value="ECO:0007669"/>
    <property type="project" value="UniProtKB-EC"/>
</dbReference>
<dbReference type="PROSITE" id="PS51210">
    <property type="entry name" value="PLA2C"/>
    <property type="match status" value="1"/>
</dbReference>
<dbReference type="EC" id="3.1.1.5" evidence="6"/>
<evidence type="ECO:0000256" key="5">
    <source>
        <dbReference type="PROSITE-ProRule" id="PRU00555"/>
    </source>
</evidence>
<dbReference type="Gene3D" id="3.40.1090.10">
    <property type="entry name" value="Cytosolic phospholipase A2 catalytic domain"/>
    <property type="match status" value="1"/>
</dbReference>
<keyword evidence="10" id="KW-1185">Reference proteome</keyword>
<dbReference type="SUPFAM" id="SSF52151">
    <property type="entry name" value="FabD/lysophospholipase-like"/>
    <property type="match status" value="1"/>
</dbReference>
<dbReference type="EMBL" id="LUGH01001581">
    <property type="protein sequence ID" value="OBZ80948.1"/>
    <property type="molecule type" value="Genomic_DNA"/>
</dbReference>
<evidence type="ECO:0000256" key="6">
    <source>
        <dbReference type="RuleBase" id="RU362103"/>
    </source>
</evidence>
<evidence type="ECO:0000259" key="8">
    <source>
        <dbReference type="PROSITE" id="PS51210"/>
    </source>
</evidence>
<dbReference type="GO" id="GO:0004623">
    <property type="term" value="F:phospholipase A2 activity"/>
    <property type="evidence" value="ECO:0007669"/>
    <property type="project" value="TreeGrafter"/>
</dbReference>
<accession>A0A1C7MW12</accession>
<dbReference type="GO" id="GO:0046475">
    <property type="term" value="P:glycerophospholipid catabolic process"/>
    <property type="evidence" value="ECO:0007669"/>
    <property type="project" value="TreeGrafter"/>
</dbReference>
<evidence type="ECO:0000256" key="2">
    <source>
        <dbReference type="ARBA" id="ARBA00022801"/>
    </source>
</evidence>
<dbReference type="Pfam" id="PF01735">
    <property type="entry name" value="PLA2_B"/>
    <property type="match status" value="1"/>
</dbReference>
<evidence type="ECO:0000256" key="7">
    <source>
        <dbReference type="SAM" id="MobiDB-lite"/>
    </source>
</evidence>
<feature type="domain" description="PLA2c" evidence="8">
    <location>
        <begin position="123"/>
        <end position="396"/>
    </location>
</feature>
<evidence type="ECO:0000256" key="1">
    <source>
        <dbReference type="ARBA" id="ARBA00008780"/>
    </source>
</evidence>
<comment type="catalytic activity">
    <reaction evidence="6">
        <text>a 1-acyl-sn-glycero-3-phosphocholine + H2O = sn-glycerol 3-phosphocholine + a fatty acid + H(+)</text>
        <dbReference type="Rhea" id="RHEA:15177"/>
        <dbReference type="ChEBI" id="CHEBI:15377"/>
        <dbReference type="ChEBI" id="CHEBI:15378"/>
        <dbReference type="ChEBI" id="CHEBI:16870"/>
        <dbReference type="ChEBI" id="CHEBI:28868"/>
        <dbReference type="ChEBI" id="CHEBI:58168"/>
        <dbReference type="EC" id="3.1.1.5"/>
    </reaction>
</comment>